<dbReference type="PANTHER" id="PTHR38451:SF1">
    <property type="entry name" value="TRNA (ADENINE(22)-N(1))-METHYLTRANSFERASE"/>
    <property type="match status" value="1"/>
</dbReference>
<dbReference type="SUPFAM" id="SSF53335">
    <property type="entry name" value="S-adenosyl-L-methionine-dependent methyltransferases"/>
    <property type="match status" value="1"/>
</dbReference>
<dbReference type="PANTHER" id="PTHR38451">
    <property type="entry name" value="TRNA (ADENINE(22)-N(1))-METHYLTRANSFERASE"/>
    <property type="match status" value="1"/>
</dbReference>
<evidence type="ECO:0000256" key="1">
    <source>
        <dbReference type="SAM" id="MobiDB-lite"/>
    </source>
</evidence>
<name>D7FWG2_ECTSI</name>
<dbReference type="AlphaFoldDB" id="D7FWG2"/>
<dbReference type="Gene3D" id="3.40.50.150">
    <property type="entry name" value="Vaccinia Virus protein VP39"/>
    <property type="match status" value="1"/>
</dbReference>
<keyword evidence="3" id="KW-1185">Reference proteome</keyword>
<dbReference type="Pfam" id="PF12847">
    <property type="entry name" value="Methyltransf_18"/>
    <property type="match status" value="1"/>
</dbReference>
<accession>D7FWG2</accession>
<dbReference type="GO" id="GO:0008168">
    <property type="term" value="F:methyltransferase activity"/>
    <property type="evidence" value="ECO:0007669"/>
    <property type="project" value="UniProtKB-KW"/>
</dbReference>
<reference evidence="2 3" key="1">
    <citation type="journal article" date="2010" name="Nature">
        <title>The Ectocarpus genome and the independent evolution of multicellularity in brown algae.</title>
        <authorList>
            <person name="Cock J.M."/>
            <person name="Sterck L."/>
            <person name="Rouze P."/>
            <person name="Scornet D."/>
            <person name="Allen A.E."/>
            <person name="Amoutzias G."/>
            <person name="Anthouard V."/>
            <person name="Artiguenave F."/>
            <person name="Aury J.M."/>
            <person name="Badger J.H."/>
            <person name="Beszteri B."/>
            <person name="Billiau K."/>
            <person name="Bonnet E."/>
            <person name="Bothwell J.H."/>
            <person name="Bowler C."/>
            <person name="Boyen C."/>
            <person name="Brownlee C."/>
            <person name="Carrano C.J."/>
            <person name="Charrier B."/>
            <person name="Cho G.Y."/>
            <person name="Coelho S.M."/>
            <person name="Collen J."/>
            <person name="Corre E."/>
            <person name="Da Silva C."/>
            <person name="Delage L."/>
            <person name="Delaroque N."/>
            <person name="Dittami S.M."/>
            <person name="Doulbeau S."/>
            <person name="Elias M."/>
            <person name="Farnham G."/>
            <person name="Gachon C.M."/>
            <person name="Gschloessl B."/>
            <person name="Heesch S."/>
            <person name="Jabbari K."/>
            <person name="Jubin C."/>
            <person name="Kawai H."/>
            <person name="Kimura K."/>
            <person name="Kloareg B."/>
            <person name="Kupper F.C."/>
            <person name="Lang D."/>
            <person name="Le Bail A."/>
            <person name="Leblanc C."/>
            <person name="Lerouge P."/>
            <person name="Lohr M."/>
            <person name="Lopez P.J."/>
            <person name="Martens C."/>
            <person name="Maumus F."/>
            <person name="Michel G."/>
            <person name="Miranda-Saavedra D."/>
            <person name="Morales J."/>
            <person name="Moreau H."/>
            <person name="Motomura T."/>
            <person name="Nagasato C."/>
            <person name="Napoli C.A."/>
            <person name="Nelson D.R."/>
            <person name="Nyvall-Collen P."/>
            <person name="Peters A.F."/>
            <person name="Pommier C."/>
            <person name="Potin P."/>
            <person name="Poulain J."/>
            <person name="Quesneville H."/>
            <person name="Read B."/>
            <person name="Rensing S.A."/>
            <person name="Ritter A."/>
            <person name="Rousvoal S."/>
            <person name="Samanta M."/>
            <person name="Samson G."/>
            <person name="Schroeder D.C."/>
            <person name="Segurens B."/>
            <person name="Strittmatter M."/>
            <person name="Tonon T."/>
            <person name="Tregear J.W."/>
            <person name="Valentin K."/>
            <person name="von Dassow P."/>
            <person name="Yamagishi T."/>
            <person name="Van de Peer Y."/>
            <person name="Wincker P."/>
        </authorList>
    </citation>
    <scope>NUCLEOTIDE SEQUENCE [LARGE SCALE GENOMIC DNA]</scope>
    <source>
        <strain evidence="3">Ec32 / CCAP1310/4</strain>
    </source>
</reference>
<evidence type="ECO:0000313" key="3">
    <source>
        <dbReference type="Proteomes" id="UP000002630"/>
    </source>
</evidence>
<sequence>MRALVVSCAFHSPCQRFASRAGVAIRPCSAALDGPGGPITEASVRKRSQRGSPVLLRDIFGTRSPWLGMKRLERAPLQRLDRLQEVADLALEDRVESGGGSFGCADIGTDHGLLAICLHANGANVIAGDRAAGPLNVARQNAKLYLRHAQQAPFSVLTTAAAERGAPAGKSECTGTPDATAETLLRPINEGSSGEGVGNDGAVADGVFPRLECRLGDGLAVLEQGEADTVCIAGVGVKTMIQILSTSTSDSSVDVTDSPESSHGRGVPALSRLGVRRLVLQPMDARLEYMRDLRVWLRENGWRITQEKIVSTLGKGGRHAFLTLRADCTETLRSLKSDQGVPPFSGPEWPTGMPQEEWSDWLGDFLPSRTMDSDQLRIGGRGTERQEASTFLAYLRHQRDWLTAIERARSRTSRGVTAERQDSTAVSEGVDSVLRAVEDAIRVSGKDGSEERLVTSRRWRRSSSKTD</sequence>
<dbReference type="EMBL" id="FN649760">
    <property type="protein sequence ID" value="CBJ32050.1"/>
    <property type="molecule type" value="Genomic_DNA"/>
</dbReference>
<dbReference type="InterPro" id="IPR029063">
    <property type="entry name" value="SAM-dependent_MTases_sf"/>
</dbReference>
<protein>
    <submittedName>
        <fullName evidence="2">SAM-dependent methyltransferase</fullName>
    </submittedName>
</protein>
<gene>
    <name evidence="2" type="ORF">Esi_0305_0015</name>
</gene>
<feature type="compositionally biased region" description="Low complexity" evidence="1">
    <location>
        <begin position="248"/>
        <end position="261"/>
    </location>
</feature>
<keyword evidence="2" id="KW-0808">Transferase</keyword>
<proteinExistence type="predicted"/>
<dbReference type="GO" id="GO:0032259">
    <property type="term" value="P:methylation"/>
    <property type="evidence" value="ECO:0007669"/>
    <property type="project" value="UniProtKB-KW"/>
</dbReference>
<dbReference type="OrthoDB" id="46940at2759"/>
<dbReference type="Proteomes" id="UP000002630">
    <property type="component" value="Unassembled WGS sequence"/>
</dbReference>
<feature type="region of interest" description="Disordered" evidence="1">
    <location>
        <begin position="248"/>
        <end position="267"/>
    </location>
</feature>
<dbReference type="InParanoid" id="D7FWG2"/>
<evidence type="ECO:0000313" key="2">
    <source>
        <dbReference type="EMBL" id="CBJ32050.1"/>
    </source>
</evidence>
<organism evidence="2 3">
    <name type="scientific">Ectocarpus siliculosus</name>
    <name type="common">Brown alga</name>
    <name type="synonym">Conferva siliculosa</name>
    <dbReference type="NCBI Taxonomy" id="2880"/>
    <lineage>
        <taxon>Eukaryota</taxon>
        <taxon>Sar</taxon>
        <taxon>Stramenopiles</taxon>
        <taxon>Ochrophyta</taxon>
        <taxon>PX clade</taxon>
        <taxon>Phaeophyceae</taxon>
        <taxon>Ectocarpales</taxon>
        <taxon>Ectocarpaceae</taxon>
        <taxon>Ectocarpus</taxon>
    </lineage>
</organism>
<keyword evidence="2" id="KW-0489">Methyltransferase</keyword>